<dbReference type="RefSeq" id="WP_026399210.1">
    <property type="nucleotide sequence ID" value="NZ_BAPG01000121.1"/>
</dbReference>
<dbReference type="Proteomes" id="UP000321635">
    <property type="component" value="Unassembled WGS sequence"/>
</dbReference>
<protein>
    <submittedName>
        <fullName evidence="1">Uncharacterized protein</fullName>
    </submittedName>
</protein>
<dbReference type="EMBL" id="BJYF01000008">
    <property type="protein sequence ID" value="GEN59705.1"/>
    <property type="molecule type" value="Genomic_DNA"/>
</dbReference>
<keyword evidence="2" id="KW-1185">Reference proteome</keyword>
<organism evidence="1 2">
    <name type="scientific">Acetobacter nitrogenifigens DSM 23921 = NBRC 105050</name>
    <dbReference type="NCBI Taxonomy" id="1120919"/>
    <lineage>
        <taxon>Bacteria</taxon>
        <taxon>Pseudomonadati</taxon>
        <taxon>Pseudomonadota</taxon>
        <taxon>Alphaproteobacteria</taxon>
        <taxon>Acetobacterales</taxon>
        <taxon>Acetobacteraceae</taxon>
        <taxon>Acetobacter</taxon>
    </lineage>
</organism>
<proteinExistence type="predicted"/>
<sequence>MTIPDPSLAADELIRLFGEGAKEIALKYVGIYVEQEELEMTESWLGVLQCVLRRLKPHDSTQ</sequence>
<accession>A0A511X9V8</accession>
<dbReference type="AlphaFoldDB" id="A0A511X9V8"/>
<comment type="caution">
    <text evidence="1">The sequence shown here is derived from an EMBL/GenBank/DDBJ whole genome shotgun (WGS) entry which is preliminary data.</text>
</comment>
<name>A0A511X9V8_9PROT</name>
<reference evidence="1 2" key="1">
    <citation type="submission" date="2019-07" db="EMBL/GenBank/DDBJ databases">
        <title>Whole genome shotgun sequence of Acetobacter nitrogenifigens NBRC 105050.</title>
        <authorList>
            <person name="Hosoyama A."/>
            <person name="Uohara A."/>
            <person name="Ohji S."/>
            <person name="Ichikawa N."/>
        </authorList>
    </citation>
    <scope>NUCLEOTIDE SEQUENCE [LARGE SCALE GENOMIC DNA]</scope>
    <source>
        <strain evidence="1 2">NBRC 105050</strain>
    </source>
</reference>
<evidence type="ECO:0000313" key="2">
    <source>
        <dbReference type="Proteomes" id="UP000321635"/>
    </source>
</evidence>
<gene>
    <name evidence="1" type="ORF">ANI02nite_15890</name>
</gene>
<evidence type="ECO:0000313" key="1">
    <source>
        <dbReference type="EMBL" id="GEN59705.1"/>
    </source>
</evidence>